<feature type="transmembrane region" description="Helical" evidence="6">
    <location>
        <begin position="146"/>
        <end position="167"/>
    </location>
</feature>
<organism evidence="8">
    <name type="scientific">Polynucleobacter sp. UK-FUSCHL-C3</name>
    <dbReference type="NCBI Taxonomy" id="2955208"/>
    <lineage>
        <taxon>Bacteria</taxon>
        <taxon>Pseudomonadati</taxon>
        <taxon>Pseudomonadota</taxon>
        <taxon>Betaproteobacteria</taxon>
        <taxon>Burkholderiales</taxon>
        <taxon>Burkholderiaceae</taxon>
        <taxon>Polynucleobacter</taxon>
    </lineage>
</organism>
<gene>
    <name evidence="8" type="ORF">NKE59_05585</name>
</gene>
<feature type="transmembrane region" description="Helical" evidence="6">
    <location>
        <begin position="93"/>
        <end position="114"/>
    </location>
</feature>
<evidence type="ECO:0000259" key="7">
    <source>
        <dbReference type="Pfam" id="PF00892"/>
    </source>
</evidence>
<sequence>MKTETRGMLIGFIGIFIFSLTLPVTKIAVQSFNPYFIAFARAVLAGLLAAIYLFSIKAKLPSVRELRQFVIVAIGVVFIFPLFINLAMTEGEASHAGVILGIMPLATVIAGVLLFKERPSLGFWVSALVGCSLVVIYAFINSQGGIQYTDFLLLIACLANGISYAVGGNLSRIINAKEVISWALVIALPINALFSMLTFEPSYLQADLMAWSSFLYLSIFSMFIGFFFWYGGMAIGGIARVSQVQLLQPFCTLLASAILVSEPITSINIIFASLVIATVMIGRKMLVRRGSIVK</sequence>
<feature type="transmembrane region" description="Helical" evidence="6">
    <location>
        <begin position="35"/>
        <end position="54"/>
    </location>
</feature>
<dbReference type="EMBL" id="CP099959">
    <property type="protein sequence ID" value="XCC56973.1"/>
    <property type="molecule type" value="Genomic_DNA"/>
</dbReference>
<evidence type="ECO:0000256" key="4">
    <source>
        <dbReference type="ARBA" id="ARBA00022989"/>
    </source>
</evidence>
<evidence type="ECO:0000256" key="6">
    <source>
        <dbReference type="SAM" id="Phobius"/>
    </source>
</evidence>
<dbReference type="InterPro" id="IPR037185">
    <property type="entry name" value="EmrE-like"/>
</dbReference>
<feature type="transmembrane region" description="Helical" evidence="6">
    <location>
        <begin position="66"/>
        <end position="87"/>
    </location>
</feature>
<dbReference type="InterPro" id="IPR050638">
    <property type="entry name" value="AA-Vitamin_Transporters"/>
</dbReference>
<feature type="transmembrane region" description="Helical" evidence="6">
    <location>
        <begin position="179"/>
        <end position="199"/>
    </location>
</feature>
<feature type="domain" description="EamA" evidence="7">
    <location>
        <begin position="149"/>
        <end position="280"/>
    </location>
</feature>
<evidence type="ECO:0000256" key="3">
    <source>
        <dbReference type="ARBA" id="ARBA00022692"/>
    </source>
</evidence>
<dbReference type="PANTHER" id="PTHR32322:SF2">
    <property type="entry name" value="EAMA DOMAIN-CONTAINING PROTEIN"/>
    <property type="match status" value="1"/>
</dbReference>
<feature type="transmembrane region" description="Helical" evidence="6">
    <location>
        <begin position="121"/>
        <end position="140"/>
    </location>
</feature>
<dbReference type="GO" id="GO:0016020">
    <property type="term" value="C:membrane"/>
    <property type="evidence" value="ECO:0007669"/>
    <property type="project" value="UniProtKB-SubCell"/>
</dbReference>
<evidence type="ECO:0000313" key="8">
    <source>
        <dbReference type="EMBL" id="XCC56973.1"/>
    </source>
</evidence>
<feature type="domain" description="EamA" evidence="7">
    <location>
        <begin position="6"/>
        <end position="132"/>
    </location>
</feature>
<keyword evidence="3 6" id="KW-0812">Transmembrane</keyword>
<accession>A0AAU8A004</accession>
<dbReference type="InterPro" id="IPR000620">
    <property type="entry name" value="EamA_dom"/>
</dbReference>
<dbReference type="AlphaFoldDB" id="A0AAU8A004"/>
<dbReference type="PANTHER" id="PTHR32322">
    <property type="entry name" value="INNER MEMBRANE TRANSPORTER"/>
    <property type="match status" value="1"/>
</dbReference>
<dbReference type="SUPFAM" id="SSF103481">
    <property type="entry name" value="Multidrug resistance efflux transporter EmrE"/>
    <property type="match status" value="2"/>
</dbReference>
<proteinExistence type="inferred from homology"/>
<reference evidence="8" key="1">
    <citation type="submission" date="2022-06" db="EMBL/GenBank/DDBJ databases">
        <title>New Polynucleobacter species.</title>
        <authorList>
            <person name="Hahn M.W."/>
        </authorList>
    </citation>
    <scope>NUCLEOTIDE SEQUENCE</scope>
    <source>
        <strain evidence="8">UK-FUSCHL-C3</strain>
    </source>
</reference>
<feature type="transmembrane region" description="Helical" evidence="6">
    <location>
        <begin position="7"/>
        <end position="29"/>
    </location>
</feature>
<evidence type="ECO:0000256" key="5">
    <source>
        <dbReference type="ARBA" id="ARBA00023136"/>
    </source>
</evidence>
<name>A0AAU8A004_9BURK</name>
<dbReference type="Pfam" id="PF00892">
    <property type="entry name" value="EamA"/>
    <property type="match status" value="2"/>
</dbReference>
<keyword evidence="4 6" id="KW-1133">Transmembrane helix</keyword>
<comment type="similarity">
    <text evidence="2">Belongs to the EamA transporter family.</text>
</comment>
<feature type="transmembrane region" description="Helical" evidence="6">
    <location>
        <begin position="267"/>
        <end position="286"/>
    </location>
</feature>
<feature type="transmembrane region" description="Helical" evidence="6">
    <location>
        <begin position="244"/>
        <end position="261"/>
    </location>
</feature>
<dbReference type="RefSeq" id="WP_353437975.1">
    <property type="nucleotide sequence ID" value="NZ_CP099959.1"/>
</dbReference>
<evidence type="ECO:0000256" key="1">
    <source>
        <dbReference type="ARBA" id="ARBA00004141"/>
    </source>
</evidence>
<keyword evidence="5 6" id="KW-0472">Membrane</keyword>
<protein>
    <submittedName>
        <fullName evidence="8">DMT family transporter</fullName>
    </submittedName>
</protein>
<comment type="subcellular location">
    <subcellularLocation>
        <location evidence="1">Membrane</location>
        <topology evidence="1">Multi-pass membrane protein</topology>
    </subcellularLocation>
</comment>
<feature type="transmembrane region" description="Helical" evidence="6">
    <location>
        <begin position="211"/>
        <end position="232"/>
    </location>
</feature>
<evidence type="ECO:0000256" key="2">
    <source>
        <dbReference type="ARBA" id="ARBA00007362"/>
    </source>
</evidence>